<evidence type="ECO:0000313" key="2">
    <source>
        <dbReference type="EMBL" id="KAG1788425.1"/>
    </source>
</evidence>
<reference evidence="2" key="1">
    <citation type="journal article" date="2020" name="New Phytol.">
        <title>Comparative genomics reveals dynamic genome evolution in host specialist ectomycorrhizal fungi.</title>
        <authorList>
            <person name="Lofgren L.A."/>
            <person name="Nguyen N.H."/>
            <person name="Vilgalys R."/>
            <person name="Ruytinx J."/>
            <person name="Liao H.L."/>
            <person name="Branco S."/>
            <person name="Kuo A."/>
            <person name="LaButti K."/>
            <person name="Lipzen A."/>
            <person name="Andreopoulos W."/>
            <person name="Pangilinan J."/>
            <person name="Riley R."/>
            <person name="Hundley H."/>
            <person name="Na H."/>
            <person name="Barry K."/>
            <person name="Grigoriev I.V."/>
            <person name="Stajich J.E."/>
            <person name="Kennedy P.G."/>
        </authorList>
    </citation>
    <scope>NUCLEOTIDE SEQUENCE</scope>
    <source>
        <strain evidence="2">S12</strain>
    </source>
</reference>
<dbReference type="EMBL" id="JABBWE010000068">
    <property type="protein sequence ID" value="KAG1788425.1"/>
    <property type="molecule type" value="Genomic_DNA"/>
</dbReference>
<accession>A0A9P7AFK5</accession>
<comment type="caution">
    <text evidence="2">The sequence shown here is derived from an EMBL/GenBank/DDBJ whole genome shotgun (WGS) entry which is preliminary data.</text>
</comment>
<organism evidence="2 3">
    <name type="scientific">Suillus plorans</name>
    <dbReference type="NCBI Taxonomy" id="116603"/>
    <lineage>
        <taxon>Eukaryota</taxon>
        <taxon>Fungi</taxon>
        <taxon>Dikarya</taxon>
        <taxon>Basidiomycota</taxon>
        <taxon>Agaricomycotina</taxon>
        <taxon>Agaricomycetes</taxon>
        <taxon>Agaricomycetidae</taxon>
        <taxon>Boletales</taxon>
        <taxon>Suillineae</taxon>
        <taxon>Suillaceae</taxon>
        <taxon>Suillus</taxon>
    </lineage>
</organism>
<evidence type="ECO:0000313" key="3">
    <source>
        <dbReference type="Proteomes" id="UP000719766"/>
    </source>
</evidence>
<gene>
    <name evidence="2" type="ORF">HD556DRAFT_1312017</name>
</gene>
<dbReference type="RefSeq" id="XP_041155653.1">
    <property type="nucleotide sequence ID" value="XM_041300605.1"/>
</dbReference>
<dbReference type="GeneID" id="64594369"/>
<dbReference type="Proteomes" id="UP000719766">
    <property type="component" value="Unassembled WGS sequence"/>
</dbReference>
<proteinExistence type="predicted"/>
<feature type="compositionally biased region" description="Basic residues" evidence="1">
    <location>
        <begin position="155"/>
        <end position="168"/>
    </location>
</feature>
<feature type="region of interest" description="Disordered" evidence="1">
    <location>
        <begin position="132"/>
        <end position="196"/>
    </location>
</feature>
<keyword evidence="3" id="KW-1185">Reference proteome</keyword>
<dbReference type="OrthoDB" id="2691494at2759"/>
<name>A0A9P7AFK5_9AGAM</name>
<evidence type="ECO:0000256" key="1">
    <source>
        <dbReference type="SAM" id="MobiDB-lite"/>
    </source>
</evidence>
<feature type="compositionally biased region" description="Basic and acidic residues" evidence="1">
    <location>
        <begin position="133"/>
        <end position="151"/>
    </location>
</feature>
<sequence length="196" mass="21968">MSHAPDESQLLYFSAYGRDVLVGNPENEDDTHLVTREQFRLFVAYSHALRNKPPHARPPSPLGYEFFAHAFNSEGLQSTASYLDESGAVVSIGSALEATDVISDEEDSEITVSTSRMEQMEKMVWHTAISATHQREKIEQRRAGQRKERNFGRKQTQKLNKRGLGRVRKQADLPTTYPVTGSSSVAPPEEAMAEMD</sequence>
<dbReference type="AlphaFoldDB" id="A0A9P7AFK5"/>
<protein>
    <submittedName>
        <fullName evidence="2">Uncharacterized protein</fullName>
    </submittedName>
</protein>